<dbReference type="GO" id="GO:0006979">
    <property type="term" value="P:response to oxidative stress"/>
    <property type="evidence" value="ECO:0007669"/>
    <property type="project" value="InterPro"/>
</dbReference>
<keyword evidence="2 6" id="KW-0049">Antioxidant</keyword>
<dbReference type="Proteomes" id="UP000593765">
    <property type="component" value="Chromosome"/>
</dbReference>
<evidence type="ECO:0000256" key="5">
    <source>
        <dbReference type="ARBA" id="ARBA00023284"/>
    </source>
</evidence>
<dbReference type="AlphaFoldDB" id="A0A7M2WVI4"/>
<dbReference type="GO" id="GO:0051920">
    <property type="term" value="F:peroxiredoxin activity"/>
    <property type="evidence" value="ECO:0007669"/>
    <property type="project" value="InterPro"/>
</dbReference>
<dbReference type="KEGG" id="hbs:IPV69_24895"/>
<feature type="disulfide bond" evidence="6">
    <location>
        <begin position="133"/>
        <end position="136"/>
    </location>
</feature>
<dbReference type="EC" id="1.11.1.28" evidence="6"/>
<keyword evidence="9" id="KW-1185">Reference proteome</keyword>
<accession>A0A7M2WVI4</accession>
<dbReference type="SUPFAM" id="SSF69118">
    <property type="entry name" value="AhpD-like"/>
    <property type="match status" value="1"/>
</dbReference>
<dbReference type="HAMAP" id="MF_01676">
    <property type="entry name" value="AhpD"/>
    <property type="match status" value="1"/>
</dbReference>
<name>A0A7M2WVI4_9BACT</name>
<dbReference type="EMBL" id="CP063458">
    <property type="protein sequence ID" value="QOV89399.1"/>
    <property type="molecule type" value="Genomic_DNA"/>
</dbReference>
<sequence>MLEALEALRQSFPEYAKDIKLNLSSVLSDSSLSVDQRWGVAVASAIACNSPQLKEATLADARNHVEPRVLEDAAASAVLMAMNNIYYRFRHMVDKPSYGQKPPRLRMNRIMQPTSTKVDFELYSLAVSAIHGCEMCVQSHEKALMGHNVTEDQVNDAIRIAAVFHAAAQVLTAGL</sequence>
<evidence type="ECO:0000256" key="2">
    <source>
        <dbReference type="ARBA" id="ARBA00022862"/>
    </source>
</evidence>
<proteinExistence type="inferred from homology"/>
<dbReference type="Pfam" id="PF02627">
    <property type="entry name" value="CMD"/>
    <property type="match status" value="1"/>
</dbReference>
<feature type="domain" description="Carboxymuconolactone decarboxylase-like" evidence="7">
    <location>
        <begin position="115"/>
        <end position="173"/>
    </location>
</feature>
<dbReference type="PANTHER" id="PTHR33930">
    <property type="entry name" value="ALKYL HYDROPEROXIDE REDUCTASE AHPD"/>
    <property type="match status" value="1"/>
</dbReference>
<evidence type="ECO:0000313" key="8">
    <source>
        <dbReference type="EMBL" id="QOV89399.1"/>
    </source>
</evidence>
<dbReference type="GO" id="GO:0032843">
    <property type="term" value="F:hydroperoxide reductase activity"/>
    <property type="evidence" value="ECO:0007669"/>
    <property type="project" value="InterPro"/>
</dbReference>
<comment type="function">
    <text evidence="6">Antioxidant protein with alkyl hydroperoxidase activity. Required for the reduction of the AhpC active site cysteine residues and for the regeneration of the AhpC enzyme activity.</text>
</comment>
<dbReference type="Gene3D" id="1.20.1290.10">
    <property type="entry name" value="AhpD-like"/>
    <property type="match status" value="1"/>
</dbReference>
<protein>
    <recommendedName>
        <fullName evidence="6">Alkyl hydroperoxide reductase AhpD</fullName>
        <ecNumber evidence="6">1.11.1.28</ecNumber>
    </recommendedName>
    <alternativeName>
        <fullName evidence="6">Alkylhydroperoxidase AhpD</fullName>
    </alternativeName>
</protein>
<dbReference type="NCBIfam" id="TIGR00778">
    <property type="entry name" value="ahpD_dom"/>
    <property type="match status" value="1"/>
</dbReference>
<dbReference type="InterPro" id="IPR003779">
    <property type="entry name" value="CMD-like"/>
</dbReference>
<dbReference type="GO" id="GO:0045454">
    <property type="term" value="P:cell redox homeostasis"/>
    <property type="evidence" value="ECO:0007669"/>
    <property type="project" value="TreeGrafter"/>
</dbReference>
<feature type="disulfide bond" description="Interchain (with AhpC); in linked form" evidence="6">
    <location>
        <position position="136"/>
    </location>
</feature>
<dbReference type="GO" id="GO:0015036">
    <property type="term" value="F:disulfide oxidoreductase activity"/>
    <property type="evidence" value="ECO:0007669"/>
    <property type="project" value="TreeGrafter"/>
</dbReference>
<keyword evidence="3 6" id="KW-0560">Oxidoreductase</keyword>
<organism evidence="8 9">
    <name type="scientific">Humisphaera borealis</name>
    <dbReference type="NCBI Taxonomy" id="2807512"/>
    <lineage>
        <taxon>Bacteria</taxon>
        <taxon>Pseudomonadati</taxon>
        <taxon>Planctomycetota</taxon>
        <taxon>Phycisphaerae</taxon>
        <taxon>Tepidisphaerales</taxon>
        <taxon>Tepidisphaeraceae</taxon>
        <taxon>Humisphaera</taxon>
    </lineage>
</organism>
<evidence type="ECO:0000256" key="4">
    <source>
        <dbReference type="ARBA" id="ARBA00023157"/>
    </source>
</evidence>
<feature type="active site" description="Cysteine sulfenic acid (-SOH) intermediate" evidence="6">
    <location>
        <position position="136"/>
    </location>
</feature>
<keyword evidence="5 6" id="KW-0676">Redox-active center</keyword>
<dbReference type="RefSeq" id="WP_206292437.1">
    <property type="nucleotide sequence ID" value="NZ_CP063458.1"/>
</dbReference>
<evidence type="ECO:0000256" key="3">
    <source>
        <dbReference type="ARBA" id="ARBA00023002"/>
    </source>
</evidence>
<dbReference type="InterPro" id="IPR004674">
    <property type="entry name" value="AhpD"/>
</dbReference>
<keyword evidence="1 6" id="KW-0575">Peroxidase</keyword>
<keyword evidence="4 6" id="KW-1015">Disulfide bond</keyword>
<comment type="similarity">
    <text evidence="6">Belongs to the AhpD family.</text>
</comment>
<evidence type="ECO:0000256" key="1">
    <source>
        <dbReference type="ARBA" id="ARBA00022559"/>
    </source>
</evidence>
<evidence type="ECO:0000256" key="6">
    <source>
        <dbReference type="HAMAP-Rule" id="MF_01676"/>
    </source>
</evidence>
<comment type="catalytic activity">
    <reaction evidence="6">
        <text>N(6)-[(R)-dihydrolipoyl]-L-lysyl-[lipoyl-carrier protein] + a hydroperoxide = N(6)-[(R)-lipoyl]-L-lysyl-[lipoyl-carrier protein] + an alcohol + H2O</text>
        <dbReference type="Rhea" id="RHEA:62636"/>
        <dbReference type="Rhea" id="RHEA-COMP:10502"/>
        <dbReference type="Rhea" id="RHEA-COMP:16355"/>
        <dbReference type="ChEBI" id="CHEBI:15377"/>
        <dbReference type="ChEBI" id="CHEBI:30879"/>
        <dbReference type="ChEBI" id="CHEBI:35924"/>
        <dbReference type="ChEBI" id="CHEBI:83099"/>
        <dbReference type="ChEBI" id="CHEBI:83100"/>
        <dbReference type="EC" id="1.11.1.28"/>
    </reaction>
</comment>
<reference evidence="8 9" key="1">
    <citation type="submission" date="2020-10" db="EMBL/GenBank/DDBJ databases">
        <title>Wide distribution of Phycisphaera-like planctomycetes from WD2101 soil group in peatlands and genome analysis of the first cultivated representative.</title>
        <authorList>
            <person name="Dedysh S.N."/>
            <person name="Beletsky A.V."/>
            <person name="Ivanova A."/>
            <person name="Kulichevskaya I.S."/>
            <person name="Suzina N.E."/>
            <person name="Philippov D.A."/>
            <person name="Rakitin A.L."/>
            <person name="Mardanov A.V."/>
            <person name="Ravin N.V."/>
        </authorList>
    </citation>
    <scope>NUCLEOTIDE SEQUENCE [LARGE SCALE GENOMIC DNA]</scope>
    <source>
        <strain evidence="8 9">M1803</strain>
    </source>
</reference>
<evidence type="ECO:0000259" key="7">
    <source>
        <dbReference type="Pfam" id="PF02627"/>
    </source>
</evidence>
<evidence type="ECO:0000313" key="9">
    <source>
        <dbReference type="Proteomes" id="UP000593765"/>
    </source>
</evidence>
<dbReference type="PANTHER" id="PTHR33930:SF7">
    <property type="entry name" value="ALKYL HYDROPEROXIDE REDUCTASE AHPD"/>
    <property type="match status" value="1"/>
</dbReference>
<gene>
    <name evidence="6" type="primary">ahpD</name>
    <name evidence="8" type="ORF">IPV69_24895</name>
</gene>
<dbReference type="InterPro" id="IPR004675">
    <property type="entry name" value="AhpD_core"/>
</dbReference>
<feature type="active site" description="Proton donor" evidence="6">
    <location>
        <position position="133"/>
    </location>
</feature>
<dbReference type="InterPro" id="IPR029032">
    <property type="entry name" value="AhpD-like"/>
</dbReference>